<accession>A0ACB9ZXM4</accession>
<reference evidence="2" key="1">
    <citation type="journal article" date="2023" name="Nat. Plants">
        <title>Single-cell RNA sequencing provides a high-resolution roadmap for understanding the multicellular compartmentation of specialized metabolism.</title>
        <authorList>
            <person name="Sun S."/>
            <person name="Shen X."/>
            <person name="Li Y."/>
            <person name="Li Y."/>
            <person name="Wang S."/>
            <person name="Li R."/>
            <person name="Zhang H."/>
            <person name="Shen G."/>
            <person name="Guo B."/>
            <person name="Wei J."/>
            <person name="Xu J."/>
            <person name="St-Pierre B."/>
            <person name="Chen S."/>
            <person name="Sun C."/>
        </authorList>
    </citation>
    <scope>NUCLEOTIDE SEQUENCE [LARGE SCALE GENOMIC DNA]</scope>
</reference>
<dbReference type="Proteomes" id="UP001060085">
    <property type="component" value="Linkage Group LG07"/>
</dbReference>
<dbReference type="EMBL" id="CM044707">
    <property type="protein sequence ID" value="KAI5653025.1"/>
    <property type="molecule type" value="Genomic_DNA"/>
</dbReference>
<evidence type="ECO:0000313" key="1">
    <source>
        <dbReference type="EMBL" id="KAI5653025.1"/>
    </source>
</evidence>
<evidence type="ECO:0000313" key="2">
    <source>
        <dbReference type="Proteomes" id="UP001060085"/>
    </source>
</evidence>
<sequence length="234" mass="27532">MESSTGEKSTKANKLSQAQDVLDRKVIHHEKKNTCTFVKEEKLRDEESEECCEHKRNEEVNLYDLDAYKTVELLQGPVTRANERRKPKKNHYVTLVGEEKVKGKRNCNRGEYVRYHEGCSYGAHNQRGNAFGGINHSSSNFTPRRQDGIARIDESVEIHVKEETSKEDPCNFMSEKDIERKEYIEIKEKERVEEKESLDEESYFLDYIPSLFEELENDEFIQEEENDLEKNERT</sequence>
<proteinExistence type="predicted"/>
<gene>
    <name evidence="1" type="ORF">M9H77_30212</name>
</gene>
<keyword evidence="2" id="KW-1185">Reference proteome</keyword>
<comment type="caution">
    <text evidence="1">The sequence shown here is derived from an EMBL/GenBank/DDBJ whole genome shotgun (WGS) entry which is preliminary data.</text>
</comment>
<protein>
    <submittedName>
        <fullName evidence="1">Uncharacterized protein</fullName>
    </submittedName>
</protein>
<organism evidence="1 2">
    <name type="scientific">Catharanthus roseus</name>
    <name type="common">Madagascar periwinkle</name>
    <name type="synonym">Vinca rosea</name>
    <dbReference type="NCBI Taxonomy" id="4058"/>
    <lineage>
        <taxon>Eukaryota</taxon>
        <taxon>Viridiplantae</taxon>
        <taxon>Streptophyta</taxon>
        <taxon>Embryophyta</taxon>
        <taxon>Tracheophyta</taxon>
        <taxon>Spermatophyta</taxon>
        <taxon>Magnoliopsida</taxon>
        <taxon>eudicotyledons</taxon>
        <taxon>Gunneridae</taxon>
        <taxon>Pentapetalae</taxon>
        <taxon>asterids</taxon>
        <taxon>lamiids</taxon>
        <taxon>Gentianales</taxon>
        <taxon>Apocynaceae</taxon>
        <taxon>Rauvolfioideae</taxon>
        <taxon>Vinceae</taxon>
        <taxon>Catharanthinae</taxon>
        <taxon>Catharanthus</taxon>
    </lineage>
</organism>
<name>A0ACB9ZXM4_CATRO</name>